<dbReference type="Proteomes" id="UP000546031">
    <property type="component" value="Unassembled WGS sequence"/>
</dbReference>
<protein>
    <submittedName>
        <fullName evidence="2">Transporter</fullName>
    </submittedName>
</protein>
<feature type="signal peptide" evidence="1">
    <location>
        <begin position="1"/>
        <end position="26"/>
    </location>
</feature>
<keyword evidence="1" id="KW-0732">Signal</keyword>
<organism evidence="2 3">
    <name type="scientific">Altererythrobacter lutimaris</name>
    <dbReference type="NCBI Taxonomy" id="2743979"/>
    <lineage>
        <taxon>Bacteria</taxon>
        <taxon>Pseudomonadati</taxon>
        <taxon>Pseudomonadota</taxon>
        <taxon>Alphaproteobacteria</taxon>
        <taxon>Sphingomonadales</taxon>
        <taxon>Erythrobacteraceae</taxon>
        <taxon>Altererythrobacter</taxon>
    </lineage>
</organism>
<dbReference type="PROSITE" id="PS51257">
    <property type="entry name" value="PROKAR_LIPOPROTEIN"/>
    <property type="match status" value="1"/>
</dbReference>
<dbReference type="EMBL" id="JABWTA010000001">
    <property type="protein sequence ID" value="NVE94480.1"/>
    <property type="molecule type" value="Genomic_DNA"/>
</dbReference>
<name>A0A850HAG3_9SPHN</name>
<proteinExistence type="predicted"/>
<reference evidence="2 3" key="1">
    <citation type="submission" date="2020-06" db="EMBL/GenBank/DDBJ databases">
        <title>Altererythrobacter lutimaris sp. nov., a marine bacterium isolated from a tidal flat.</title>
        <authorList>
            <person name="Kim D."/>
            <person name="Yoo Y."/>
            <person name="Kim J.-J."/>
        </authorList>
    </citation>
    <scope>NUCLEOTIDE SEQUENCE [LARGE SCALE GENOMIC DNA]</scope>
    <source>
        <strain evidence="2 3">JGD-16</strain>
    </source>
</reference>
<dbReference type="RefSeq" id="WP_176272753.1">
    <property type="nucleotide sequence ID" value="NZ_JABWTA010000001.1"/>
</dbReference>
<sequence length="355" mass="37757">MKTVNWAAGSAAFALGCAAISAPANAHEVDALDHAPIGVMGDHRHGEGEWMISYRLMHMDMGGVQIGNDDVDPDTVATTIPNRFAGMPMQPPTLRIVPTEMRMDMHMAGVMYGLSDSVTLMVMANYVTKEMDHITYQGGMGTTLLGNFQTSPAGFGDTKFSALIGLSDDVHFNAGISSPTGSISKTDDILTPMGGTPTVRLPYPMQLGSGTWDLEPGLTYRRQTKDWGWGAQIKGVIRLGDNDAGYAHGDKAMATAWLAHSITQGVAFSGRLQAETKGSIDGIDPQIIGPVQTANPEFHGGESLTAFAGLNFVAAHGPLATWRLGVELGVPVVQDLNGPQMPTDWTFTIGLQKSL</sequence>
<evidence type="ECO:0000313" key="2">
    <source>
        <dbReference type="EMBL" id="NVE94480.1"/>
    </source>
</evidence>
<comment type="caution">
    <text evidence="2">The sequence shown here is derived from an EMBL/GenBank/DDBJ whole genome shotgun (WGS) entry which is preliminary data.</text>
</comment>
<gene>
    <name evidence="2" type="ORF">HUO12_06175</name>
</gene>
<accession>A0A850HAG3</accession>
<keyword evidence="3" id="KW-1185">Reference proteome</keyword>
<evidence type="ECO:0000313" key="3">
    <source>
        <dbReference type="Proteomes" id="UP000546031"/>
    </source>
</evidence>
<dbReference type="AlphaFoldDB" id="A0A850HAG3"/>
<feature type="chain" id="PRO_5033025431" evidence="1">
    <location>
        <begin position="27"/>
        <end position="355"/>
    </location>
</feature>
<evidence type="ECO:0000256" key="1">
    <source>
        <dbReference type="SAM" id="SignalP"/>
    </source>
</evidence>